<feature type="region of interest" description="Disordered" evidence="1">
    <location>
        <begin position="375"/>
        <end position="394"/>
    </location>
</feature>
<name>A0A8H4V8T5_9HYPO</name>
<dbReference type="AlphaFoldDB" id="A0A8H4V8T5"/>
<dbReference type="Pfam" id="PF01425">
    <property type="entry name" value="Amidase"/>
    <property type="match status" value="1"/>
</dbReference>
<evidence type="ECO:0000256" key="1">
    <source>
        <dbReference type="SAM" id="MobiDB-lite"/>
    </source>
</evidence>
<accession>A0A8H4V8T5</accession>
<dbReference type="SUPFAM" id="SSF75304">
    <property type="entry name" value="Amidase signature (AS) enzymes"/>
    <property type="match status" value="1"/>
</dbReference>
<feature type="domain" description="Amidase" evidence="2">
    <location>
        <begin position="30"/>
        <end position="427"/>
    </location>
</feature>
<protein>
    <recommendedName>
        <fullName evidence="2">Amidase domain-containing protein</fullName>
    </recommendedName>
</protein>
<sequence length="492" mass="53508">MSWPHFNVLVAGAVDLERMLSDNEITSVQIVQQYLAQIDRHETLLGAFISRAPRAKVLRAAARLDAERQSGSVRSRFHGIPIVLKDCFMTASSLGMTTTCGSLALVGSKSSRNSAIAQRLVDAGLIILGKTNMTEFAGMKMTMMMSGWSSHGGQTLSPYVGKIEDKETILGHSAPGGSSTGSAVAVAAGFAPLAMGTETIGSIITPASRHALYALKPTVGVQDTTGVFTLTDFYDSPGPMAKCAADVRAMASILLGRDFTLPDNNPWQGLLVGFVDPSKWTLPDELSRQHEGTSEQMVEDYLCVVSNLKKHQPLVKYPVDVPDISVLSDVSHLAHWDFKHITMPRFIQAFDECPMSSLEDIVEFNKANKARAMPAPYTEQDDLETSLSCNEDPDSMERVKKELRAKGRQVLDKAFDDNGVNLIVGPVDSAFCIHACAAGYPLATVPVGQLRYNGRPFGMVATARLNDEEALLRFQAAYEAAWRRRPLPDLSN</sequence>
<keyword evidence="4" id="KW-1185">Reference proteome</keyword>
<comment type="caution">
    <text evidence="3">The sequence shown here is derived from an EMBL/GenBank/DDBJ whole genome shotgun (WGS) entry which is preliminary data.</text>
</comment>
<dbReference type="PANTHER" id="PTHR42678:SF34">
    <property type="entry name" value="OS04G0183300 PROTEIN"/>
    <property type="match status" value="1"/>
</dbReference>
<reference evidence="3 4" key="1">
    <citation type="journal article" date="2020" name="Genome Biol. Evol.">
        <title>A new high-quality draft genome assembly of the Chinese cordyceps Ophiocordyceps sinensis.</title>
        <authorList>
            <person name="Shu R."/>
            <person name="Zhang J."/>
            <person name="Meng Q."/>
            <person name="Zhang H."/>
            <person name="Zhou G."/>
            <person name="Li M."/>
            <person name="Wu P."/>
            <person name="Zhao Y."/>
            <person name="Chen C."/>
            <person name="Qin Q."/>
        </authorList>
    </citation>
    <scope>NUCLEOTIDE SEQUENCE [LARGE SCALE GENOMIC DNA]</scope>
    <source>
        <strain evidence="3 4">IOZ07</strain>
    </source>
</reference>
<dbReference type="InterPro" id="IPR023631">
    <property type="entry name" value="Amidase_dom"/>
</dbReference>
<evidence type="ECO:0000259" key="2">
    <source>
        <dbReference type="Pfam" id="PF01425"/>
    </source>
</evidence>
<dbReference type="Proteomes" id="UP000557566">
    <property type="component" value="Unassembled WGS sequence"/>
</dbReference>
<dbReference type="InterPro" id="IPR036928">
    <property type="entry name" value="AS_sf"/>
</dbReference>
<dbReference type="Gene3D" id="3.90.1300.10">
    <property type="entry name" value="Amidase signature (AS) domain"/>
    <property type="match status" value="1"/>
</dbReference>
<proteinExistence type="predicted"/>
<organism evidence="3 4">
    <name type="scientific">Ophiocordyceps sinensis</name>
    <dbReference type="NCBI Taxonomy" id="72228"/>
    <lineage>
        <taxon>Eukaryota</taxon>
        <taxon>Fungi</taxon>
        <taxon>Dikarya</taxon>
        <taxon>Ascomycota</taxon>
        <taxon>Pezizomycotina</taxon>
        <taxon>Sordariomycetes</taxon>
        <taxon>Hypocreomycetidae</taxon>
        <taxon>Hypocreales</taxon>
        <taxon>Ophiocordycipitaceae</taxon>
        <taxon>Ophiocordyceps</taxon>
    </lineage>
</organism>
<dbReference type="EMBL" id="JAAVMX010000002">
    <property type="protein sequence ID" value="KAF4512267.1"/>
    <property type="molecule type" value="Genomic_DNA"/>
</dbReference>
<evidence type="ECO:0000313" key="3">
    <source>
        <dbReference type="EMBL" id="KAF4512267.1"/>
    </source>
</evidence>
<dbReference type="PANTHER" id="PTHR42678">
    <property type="entry name" value="AMIDASE"/>
    <property type="match status" value="1"/>
</dbReference>
<gene>
    <name evidence="3" type="ORF">G6O67_001432</name>
</gene>
<dbReference type="OrthoDB" id="566138at2759"/>
<evidence type="ECO:0000313" key="4">
    <source>
        <dbReference type="Proteomes" id="UP000557566"/>
    </source>
</evidence>